<reference evidence="1" key="1">
    <citation type="submission" date="2021-06" db="EMBL/GenBank/DDBJ databases">
        <authorList>
            <person name="Kallberg Y."/>
            <person name="Tangrot J."/>
            <person name="Rosling A."/>
        </authorList>
    </citation>
    <scope>NUCLEOTIDE SEQUENCE</scope>
    <source>
        <strain evidence="1">CL356</strain>
    </source>
</reference>
<accession>A0ACA9LWZ6</accession>
<keyword evidence="2" id="KW-1185">Reference proteome</keyword>
<protein>
    <submittedName>
        <fullName evidence="1">3146_t:CDS:1</fullName>
    </submittedName>
</protein>
<evidence type="ECO:0000313" key="2">
    <source>
        <dbReference type="Proteomes" id="UP000789525"/>
    </source>
</evidence>
<evidence type="ECO:0000313" key="1">
    <source>
        <dbReference type="EMBL" id="CAG8551195.1"/>
    </source>
</evidence>
<comment type="caution">
    <text evidence="1">The sequence shown here is derived from an EMBL/GenBank/DDBJ whole genome shotgun (WGS) entry which is preliminary data.</text>
</comment>
<gene>
    <name evidence="1" type="ORF">ACOLOM_LOCUS4861</name>
</gene>
<proteinExistence type="predicted"/>
<sequence length="120" mass="13445">MLLKRTLFAVFIAFSLLALCLNATPVPRCSSKASVNLMDTLGGNVTFEQTRELIVTLGGRFSENIETNNPDDYFIQIGEEITSTFSFRKMDVEIKPPGTSHFSYPLYGRLGLYAGRDLKR</sequence>
<dbReference type="EMBL" id="CAJVPT010008362">
    <property type="protein sequence ID" value="CAG8551195.1"/>
    <property type="molecule type" value="Genomic_DNA"/>
</dbReference>
<organism evidence="1 2">
    <name type="scientific">Acaulospora colombiana</name>
    <dbReference type="NCBI Taxonomy" id="27376"/>
    <lineage>
        <taxon>Eukaryota</taxon>
        <taxon>Fungi</taxon>
        <taxon>Fungi incertae sedis</taxon>
        <taxon>Mucoromycota</taxon>
        <taxon>Glomeromycotina</taxon>
        <taxon>Glomeromycetes</taxon>
        <taxon>Diversisporales</taxon>
        <taxon>Acaulosporaceae</taxon>
        <taxon>Acaulospora</taxon>
    </lineage>
</organism>
<dbReference type="Proteomes" id="UP000789525">
    <property type="component" value="Unassembled WGS sequence"/>
</dbReference>
<name>A0ACA9LWZ6_9GLOM</name>